<organism evidence="3 4">
    <name type="scientific">Aspergillus pseudodeflectus</name>
    <dbReference type="NCBI Taxonomy" id="176178"/>
    <lineage>
        <taxon>Eukaryota</taxon>
        <taxon>Fungi</taxon>
        <taxon>Dikarya</taxon>
        <taxon>Ascomycota</taxon>
        <taxon>Pezizomycotina</taxon>
        <taxon>Eurotiomycetes</taxon>
        <taxon>Eurotiomycetidae</taxon>
        <taxon>Eurotiales</taxon>
        <taxon>Aspergillaceae</taxon>
        <taxon>Aspergillus</taxon>
        <taxon>Aspergillus subgen. Nidulantes</taxon>
    </lineage>
</organism>
<feature type="compositionally biased region" description="Low complexity" evidence="2">
    <location>
        <begin position="23"/>
        <end position="34"/>
    </location>
</feature>
<proteinExistence type="inferred from homology"/>
<evidence type="ECO:0000256" key="1">
    <source>
        <dbReference type="RuleBase" id="RU000487"/>
    </source>
</evidence>
<reference evidence="3 4" key="1">
    <citation type="submission" date="2024-07" db="EMBL/GenBank/DDBJ databases">
        <title>Section-level genome sequencing and comparative genomics of Aspergillus sections Usti and Cavernicolus.</title>
        <authorList>
            <consortium name="Lawrence Berkeley National Laboratory"/>
            <person name="Nybo J.L."/>
            <person name="Vesth T.C."/>
            <person name="Theobald S."/>
            <person name="Frisvad J.C."/>
            <person name="Larsen T.O."/>
            <person name="Kjaerboelling I."/>
            <person name="Rothschild-Mancinelli K."/>
            <person name="Lyhne E.K."/>
            <person name="Kogle M.E."/>
            <person name="Barry K."/>
            <person name="Clum A."/>
            <person name="Na H."/>
            <person name="Ledsgaard L."/>
            <person name="Lin J."/>
            <person name="Lipzen A."/>
            <person name="Kuo A."/>
            <person name="Riley R."/>
            <person name="Mondo S."/>
            <person name="LaButti K."/>
            <person name="Haridas S."/>
            <person name="Pangalinan J."/>
            <person name="Salamov A.A."/>
            <person name="Simmons B.A."/>
            <person name="Magnuson J.K."/>
            <person name="Chen J."/>
            <person name="Drula E."/>
            <person name="Henrissat B."/>
            <person name="Wiebenga A."/>
            <person name="Lubbers R.J."/>
            <person name="Gomes A.C."/>
            <person name="Macurrencykelacurrency M.R."/>
            <person name="Stajich J."/>
            <person name="Grigoriev I.V."/>
            <person name="Mortensen U.H."/>
            <person name="De vries R.P."/>
            <person name="Baker S.E."/>
            <person name="Andersen M.R."/>
        </authorList>
    </citation>
    <scope>NUCLEOTIDE SEQUENCE [LARGE SCALE GENOMIC DNA]</scope>
    <source>
        <strain evidence="3 4">CBS 756.74</strain>
    </source>
</reference>
<dbReference type="SUPFAM" id="SSF53067">
    <property type="entry name" value="Actin-like ATPase domain"/>
    <property type="match status" value="2"/>
</dbReference>
<feature type="region of interest" description="Disordered" evidence="2">
    <location>
        <begin position="508"/>
        <end position="540"/>
    </location>
</feature>
<feature type="compositionally biased region" description="Polar residues" evidence="2">
    <location>
        <begin position="1"/>
        <end position="22"/>
    </location>
</feature>
<gene>
    <name evidence="3" type="ORF">BJX68DRAFT_234554</name>
</gene>
<evidence type="ECO:0000256" key="2">
    <source>
        <dbReference type="SAM" id="MobiDB-lite"/>
    </source>
</evidence>
<dbReference type="Pfam" id="PF00022">
    <property type="entry name" value="Actin"/>
    <property type="match status" value="1"/>
</dbReference>
<dbReference type="EMBL" id="JBFXLR010000015">
    <property type="protein sequence ID" value="KAL2852676.1"/>
    <property type="molecule type" value="Genomic_DNA"/>
</dbReference>
<dbReference type="Gene3D" id="3.90.640.10">
    <property type="entry name" value="Actin, Chain A, domain 4"/>
    <property type="match status" value="1"/>
</dbReference>
<dbReference type="InterPro" id="IPR043129">
    <property type="entry name" value="ATPase_NBD"/>
</dbReference>
<feature type="compositionally biased region" description="Basic and acidic residues" evidence="2">
    <location>
        <begin position="508"/>
        <end position="523"/>
    </location>
</feature>
<dbReference type="GeneID" id="98154928"/>
<dbReference type="Proteomes" id="UP001610444">
    <property type="component" value="Unassembled WGS sequence"/>
</dbReference>
<evidence type="ECO:0000313" key="3">
    <source>
        <dbReference type="EMBL" id="KAL2852676.1"/>
    </source>
</evidence>
<dbReference type="PANTHER" id="PTHR11937">
    <property type="entry name" value="ACTIN"/>
    <property type="match status" value="1"/>
</dbReference>
<evidence type="ECO:0008006" key="5">
    <source>
        <dbReference type="Google" id="ProtNLM"/>
    </source>
</evidence>
<evidence type="ECO:0000313" key="4">
    <source>
        <dbReference type="Proteomes" id="UP001610444"/>
    </source>
</evidence>
<comment type="caution">
    <text evidence="3">The sequence shown here is derived from an EMBL/GenBank/DDBJ whole genome shotgun (WGS) entry which is preliminary data.</text>
</comment>
<name>A0ABR4KK80_9EURO</name>
<feature type="compositionally biased region" description="Acidic residues" evidence="2">
    <location>
        <begin position="424"/>
        <end position="438"/>
    </location>
</feature>
<dbReference type="SMART" id="SM00268">
    <property type="entry name" value="ACTIN"/>
    <property type="match status" value="1"/>
</dbReference>
<dbReference type="InterPro" id="IPR004000">
    <property type="entry name" value="Actin"/>
</dbReference>
<dbReference type="Gene3D" id="3.30.420.40">
    <property type="match status" value="2"/>
</dbReference>
<accession>A0ABR4KK80</accession>
<sequence length="540" mass="60108">MSTLRHSQSARSPPHTPQHQLRSNNNSFASNSSGSTYRVEEDAVIFELGARWLRAGFEGESEPKCIVGFGPEESRRVGDYRGWLRGTAAEQETPTQPATPEDWTRPYELWNMDLRDVDLGLVEDKIERAVRETYNKYLLTDAGLARLVLVLPSVMPHPLLSSVLTTLFIRWRFPSITLLNNAAMATTAAGLRSALVVDIGWAETVVTGVYEYREVATKRTTRAMKALVQETGRLITQIIDGESQPGETLLVDFEYCEEVASRFLWCKPSQGQDTLAEISDKTVSIPSPSDPGSSYIDLPFSKLTEPVEKVLFAKDMVDSDLDDEEKPLPLVVYNTLLSLPPDVRGICMSRIVFMGGGANIAGVRRRVLNEVGLLVKQYGWSPVRGKVIDRNIQKLQDLKLSQPPAPNYDTAREHTESDSSASEDGYETADEPDTEIDPIEQKLQRVRDKEAVPIVQGILREVETLGPWAGASLVTNLKVRGVVEIEREKYLQHGLAGATRDWDHSHKDAKDLNVHSQIPDRRSGLRSGGDRSSWTLAGWG</sequence>
<feature type="region of interest" description="Disordered" evidence="2">
    <location>
        <begin position="1"/>
        <end position="34"/>
    </location>
</feature>
<dbReference type="RefSeq" id="XP_070900498.1">
    <property type="nucleotide sequence ID" value="XM_071039764.1"/>
</dbReference>
<protein>
    <recommendedName>
        <fullName evidence="5">Actin-related protein RO7</fullName>
    </recommendedName>
</protein>
<feature type="region of interest" description="Disordered" evidence="2">
    <location>
        <begin position="399"/>
        <end position="443"/>
    </location>
</feature>
<keyword evidence="4" id="KW-1185">Reference proteome</keyword>
<comment type="similarity">
    <text evidence="1">Belongs to the actin family.</text>
</comment>